<keyword evidence="7" id="KW-0547">Nucleotide-binding</keyword>
<dbReference type="InterPro" id="IPR033847">
    <property type="entry name" value="Citrt_syn/SCS-alpha_CS"/>
</dbReference>
<dbReference type="CDD" id="cd06100">
    <property type="entry name" value="CCL_ACL-C"/>
    <property type="match status" value="1"/>
</dbReference>
<proteinExistence type="predicted"/>
<dbReference type="Pfam" id="PF00549">
    <property type="entry name" value="Ligase_CoA"/>
    <property type="match status" value="1"/>
</dbReference>
<dbReference type="Gene3D" id="1.10.230.10">
    <property type="entry name" value="Cytochrome P450-Terp, domain 2"/>
    <property type="match status" value="1"/>
</dbReference>
<protein>
    <recommendedName>
        <fullName evidence="2">ATP citrate synthase</fullName>
        <ecNumber evidence="2">2.3.3.8</ecNumber>
    </recommendedName>
</protein>
<keyword evidence="10" id="KW-0443">Lipid metabolism</keyword>
<evidence type="ECO:0000256" key="3">
    <source>
        <dbReference type="ARBA" id="ARBA00022490"/>
    </source>
</evidence>
<dbReference type="AlphaFoldDB" id="A0AA35WZM4"/>
<dbReference type="PANTHER" id="PTHR23118:SF42">
    <property type="entry name" value="ATP-CITRATE SYNTHASE"/>
    <property type="match status" value="1"/>
</dbReference>
<keyword evidence="8" id="KW-0067">ATP-binding</keyword>
<dbReference type="InterPro" id="IPR016143">
    <property type="entry name" value="Citrate_synth-like_sm_a-sub"/>
</dbReference>
<evidence type="ECO:0000313" key="13">
    <source>
        <dbReference type="Proteomes" id="UP001174909"/>
    </source>
</evidence>
<dbReference type="GO" id="GO:0003878">
    <property type="term" value="F:ATP citrate synthase activity"/>
    <property type="evidence" value="ECO:0007669"/>
    <property type="project" value="UniProtKB-EC"/>
</dbReference>
<evidence type="ECO:0000256" key="9">
    <source>
        <dbReference type="ARBA" id="ARBA00022842"/>
    </source>
</evidence>
<evidence type="ECO:0000256" key="7">
    <source>
        <dbReference type="ARBA" id="ARBA00022741"/>
    </source>
</evidence>
<feature type="domain" description="ATP-citrate synthase/succinyl-CoA ligase C-terminal" evidence="11">
    <location>
        <begin position="13"/>
        <end position="137"/>
    </location>
</feature>
<evidence type="ECO:0000256" key="6">
    <source>
        <dbReference type="ARBA" id="ARBA00022723"/>
    </source>
</evidence>
<dbReference type="InterPro" id="IPR002020">
    <property type="entry name" value="Citrate_synthase"/>
</dbReference>
<dbReference type="InterPro" id="IPR005811">
    <property type="entry name" value="SUCC_ACL_C"/>
</dbReference>
<dbReference type="GO" id="GO:0006085">
    <property type="term" value="P:acetyl-CoA biosynthetic process"/>
    <property type="evidence" value="ECO:0007669"/>
    <property type="project" value="TreeGrafter"/>
</dbReference>
<evidence type="ECO:0000256" key="5">
    <source>
        <dbReference type="ARBA" id="ARBA00022679"/>
    </source>
</evidence>
<sequence length="391" mass="42581">MPNALHPRSVAYVSRSGGMSNELNNIISRCTNGVYEGVAIGGDRYPGTTFTDHILRYHDDPNVKMIVVLGEVGGIEEYKICDALKSGRLFKPIVAWCIGTCAKLFTSEVQFGHAGACANAERETADAKNQALTEAGAYVPESFDTLGLVISEVYEQLVSAGVIVPQPEKEPPTVPMDYKWAQELGLIRKPSSFMTSICDERGEELLYAGMPISDVFKENIGIGGVLSLLWFQRRLPDYACKFLEMCLMVTADHGPAVSGAHNTIVTARAGKDLVSCLTSGLLTIGDRFGGALDGAARQFSGAYDSGLIPMEFVNSMRKQHKLILGIGHRVKSLENPDMRVVIIKDFVQSNFPATPLLSYALEVEKITTSKVGSYIIMAAVQIHVWLVQELV</sequence>
<dbReference type="InterPro" id="IPR016142">
    <property type="entry name" value="Citrate_synth-like_lrg_a-sub"/>
</dbReference>
<dbReference type="GO" id="GO:0046872">
    <property type="term" value="F:metal ion binding"/>
    <property type="evidence" value="ECO:0007669"/>
    <property type="project" value="UniProtKB-KW"/>
</dbReference>
<dbReference type="GO" id="GO:0005829">
    <property type="term" value="C:cytosol"/>
    <property type="evidence" value="ECO:0007669"/>
    <property type="project" value="TreeGrafter"/>
</dbReference>
<dbReference type="GO" id="GO:0006633">
    <property type="term" value="P:fatty acid biosynthetic process"/>
    <property type="evidence" value="ECO:0007669"/>
    <property type="project" value="TreeGrafter"/>
</dbReference>
<accession>A0AA35WZM4</accession>
<dbReference type="Pfam" id="PF00285">
    <property type="entry name" value="Citrate_synt"/>
    <property type="match status" value="1"/>
</dbReference>
<dbReference type="PRINTS" id="PR01798">
    <property type="entry name" value="SCOASYNTHASE"/>
</dbReference>
<dbReference type="InterPro" id="IPR016102">
    <property type="entry name" value="Succinyl-CoA_synth-like"/>
</dbReference>
<dbReference type="Gene3D" id="1.10.580.10">
    <property type="entry name" value="Citrate Synthase, domain 1"/>
    <property type="match status" value="1"/>
</dbReference>
<dbReference type="PANTHER" id="PTHR23118">
    <property type="entry name" value="ATP-CITRATE SYNTHASE"/>
    <property type="match status" value="1"/>
</dbReference>
<evidence type="ECO:0000256" key="1">
    <source>
        <dbReference type="ARBA" id="ARBA00004496"/>
    </source>
</evidence>
<keyword evidence="13" id="KW-1185">Reference proteome</keyword>
<gene>
    <name evidence="12" type="ORF">GBAR_LOCUS18422</name>
</gene>
<evidence type="ECO:0000256" key="8">
    <source>
        <dbReference type="ARBA" id="ARBA00022840"/>
    </source>
</evidence>
<dbReference type="Proteomes" id="UP001174909">
    <property type="component" value="Unassembled WGS sequence"/>
</dbReference>
<dbReference type="EC" id="2.3.3.8" evidence="2"/>
<keyword evidence="3" id="KW-0963">Cytoplasm</keyword>
<dbReference type="PROSITE" id="PS01216">
    <property type="entry name" value="SUCCINYL_COA_LIG_1"/>
    <property type="match status" value="1"/>
</dbReference>
<dbReference type="Gene3D" id="3.40.50.261">
    <property type="entry name" value="Succinyl-CoA synthetase domains"/>
    <property type="match status" value="1"/>
</dbReference>
<keyword evidence="4" id="KW-0444">Lipid biosynthesis</keyword>
<name>A0AA35WZM4_GEOBA</name>
<evidence type="ECO:0000313" key="12">
    <source>
        <dbReference type="EMBL" id="CAI8032590.1"/>
    </source>
</evidence>
<dbReference type="SUPFAM" id="SSF48256">
    <property type="entry name" value="Citrate synthase"/>
    <property type="match status" value="1"/>
</dbReference>
<dbReference type="PROSITE" id="PS00399">
    <property type="entry name" value="SUCCINYL_COA_LIG_2"/>
    <property type="match status" value="1"/>
</dbReference>
<keyword evidence="6" id="KW-0479">Metal-binding</keyword>
<keyword evidence="9" id="KW-0460">Magnesium</keyword>
<keyword evidence="5" id="KW-0808">Transferase</keyword>
<dbReference type="FunFam" id="3.40.50.261:FF:000003">
    <property type="entry name" value="ATP-citrate synthase subunit"/>
    <property type="match status" value="1"/>
</dbReference>
<comment type="subcellular location">
    <subcellularLocation>
        <location evidence="1">Cytoplasm</location>
    </subcellularLocation>
</comment>
<evidence type="ECO:0000256" key="4">
    <source>
        <dbReference type="ARBA" id="ARBA00022516"/>
    </source>
</evidence>
<dbReference type="InterPro" id="IPR036969">
    <property type="entry name" value="Citrate_synthase_sf"/>
</dbReference>
<reference evidence="12" key="1">
    <citation type="submission" date="2023-03" db="EMBL/GenBank/DDBJ databases">
        <authorList>
            <person name="Steffen K."/>
            <person name="Cardenas P."/>
        </authorList>
    </citation>
    <scope>NUCLEOTIDE SEQUENCE</scope>
</reference>
<evidence type="ECO:0000256" key="10">
    <source>
        <dbReference type="ARBA" id="ARBA00023098"/>
    </source>
</evidence>
<dbReference type="FunFam" id="1.10.580.10:FF:000009">
    <property type="entry name" value="ATP-citrate synthase"/>
    <property type="match status" value="1"/>
</dbReference>
<organism evidence="12 13">
    <name type="scientific">Geodia barretti</name>
    <name type="common">Barrett's horny sponge</name>
    <dbReference type="NCBI Taxonomy" id="519541"/>
    <lineage>
        <taxon>Eukaryota</taxon>
        <taxon>Metazoa</taxon>
        <taxon>Porifera</taxon>
        <taxon>Demospongiae</taxon>
        <taxon>Heteroscleromorpha</taxon>
        <taxon>Tetractinellida</taxon>
        <taxon>Astrophorina</taxon>
        <taxon>Geodiidae</taxon>
        <taxon>Geodia</taxon>
    </lineage>
</organism>
<evidence type="ECO:0000256" key="2">
    <source>
        <dbReference type="ARBA" id="ARBA00012639"/>
    </source>
</evidence>
<evidence type="ECO:0000259" key="11">
    <source>
        <dbReference type="Pfam" id="PF00549"/>
    </source>
</evidence>
<dbReference type="GO" id="GO:0005524">
    <property type="term" value="F:ATP binding"/>
    <property type="evidence" value="ECO:0007669"/>
    <property type="project" value="UniProtKB-KW"/>
</dbReference>
<dbReference type="InterPro" id="IPR017440">
    <property type="entry name" value="Cit_synth/succinyl-CoA_lig_AS"/>
</dbReference>
<comment type="caution">
    <text evidence="12">The sequence shown here is derived from an EMBL/GenBank/DDBJ whole genome shotgun (WGS) entry which is preliminary data.</text>
</comment>
<dbReference type="EMBL" id="CASHTH010002611">
    <property type="protein sequence ID" value="CAI8032590.1"/>
    <property type="molecule type" value="Genomic_DNA"/>
</dbReference>